<keyword evidence="1" id="KW-1133">Transmembrane helix</keyword>
<dbReference type="PANTHER" id="PTHR19353:SF73">
    <property type="entry name" value="FATTY ACID DESATURASE"/>
    <property type="match status" value="1"/>
</dbReference>
<name>A0A1Y5S2L3_9PROT</name>
<dbReference type="Proteomes" id="UP000193200">
    <property type="component" value="Unassembled WGS sequence"/>
</dbReference>
<feature type="domain" description="Fatty acid desaturase" evidence="2">
    <location>
        <begin position="76"/>
        <end position="316"/>
    </location>
</feature>
<dbReference type="GO" id="GO:0006629">
    <property type="term" value="P:lipid metabolic process"/>
    <property type="evidence" value="ECO:0007669"/>
    <property type="project" value="InterPro"/>
</dbReference>
<reference evidence="3 4" key="1">
    <citation type="submission" date="2017-03" db="EMBL/GenBank/DDBJ databases">
        <authorList>
            <person name="Afonso C.L."/>
            <person name="Miller P.J."/>
            <person name="Scott M.A."/>
            <person name="Spackman E."/>
            <person name="Goraichik I."/>
            <person name="Dimitrov K.M."/>
            <person name="Suarez D.L."/>
            <person name="Swayne D.E."/>
        </authorList>
    </citation>
    <scope>NUCLEOTIDE SEQUENCE [LARGE SCALE GENOMIC DNA]</scope>
    <source>
        <strain evidence="3 4">CECT 7691</strain>
    </source>
</reference>
<feature type="transmembrane region" description="Helical" evidence="1">
    <location>
        <begin position="205"/>
        <end position="227"/>
    </location>
</feature>
<sequence length="357" mass="40889">MTSITSETIFSPAAAGEGPADRGTSGSVARTRDWARIARRHAQSDRAQGILQLLSTIIPLAAIWTAMILTVHDHYWLTLLMSVVAAGLVVRLFIIQHDCGHRSFFQSKWLNDLTGTLIGFVTLTPHEYWRRAHNIHHATCGNLEGRGIGDLELLTVAEYRALSPWRRLAYRIYRHPLVILGIGPIYVFVVKYRLPLDLIRREPKLIRGVMIANLGIVGLLLALGLAFGFTEVLMVQAPIILLSSAIGVWLFYVQHQFEQTYWQDRENWDFHEAAVMASSHYDLPRLLRWFTGNIGLHHIHHLSCRIPNYRLRDCLEDIPALKSLNRLTLRDSLHCMRLALWDENRQRLISFRTLRKG</sequence>
<feature type="transmembrane region" description="Helical" evidence="1">
    <location>
        <begin position="233"/>
        <end position="253"/>
    </location>
</feature>
<proteinExistence type="predicted"/>
<gene>
    <name evidence="3" type="primary">des_1</name>
    <name evidence="3" type="ORF">OCH7691_01105</name>
</gene>
<evidence type="ECO:0000313" key="3">
    <source>
        <dbReference type="EMBL" id="SLN31187.1"/>
    </source>
</evidence>
<dbReference type="CDD" id="cd03507">
    <property type="entry name" value="Delta12-FADS-like"/>
    <property type="match status" value="1"/>
</dbReference>
<dbReference type="Pfam" id="PF00487">
    <property type="entry name" value="FA_desaturase"/>
    <property type="match status" value="1"/>
</dbReference>
<keyword evidence="4" id="KW-1185">Reference proteome</keyword>
<dbReference type="OrthoDB" id="9769653at2"/>
<dbReference type="EMBL" id="FWFR01000001">
    <property type="protein sequence ID" value="SLN31187.1"/>
    <property type="molecule type" value="Genomic_DNA"/>
</dbReference>
<evidence type="ECO:0000256" key="1">
    <source>
        <dbReference type="SAM" id="Phobius"/>
    </source>
</evidence>
<dbReference type="GO" id="GO:0016717">
    <property type="term" value="F:oxidoreductase activity, acting on paired donors, with oxidation of a pair of donors resulting in the reduction of molecular oxygen to two molecules of water"/>
    <property type="evidence" value="ECO:0007669"/>
    <property type="project" value="TreeGrafter"/>
</dbReference>
<dbReference type="InParanoid" id="A0A1Y5S2L3"/>
<dbReference type="PANTHER" id="PTHR19353">
    <property type="entry name" value="FATTY ACID DESATURASE 2"/>
    <property type="match status" value="1"/>
</dbReference>
<keyword evidence="3" id="KW-0560">Oxidoreductase</keyword>
<feature type="transmembrane region" description="Helical" evidence="1">
    <location>
        <begin position="75"/>
        <end position="94"/>
    </location>
</feature>
<dbReference type="EC" id="1.14.19.-" evidence="3"/>
<dbReference type="InterPro" id="IPR005804">
    <property type="entry name" value="FA_desaturase_dom"/>
</dbReference>
<organism evidence="3 4">
    <name type="scientific">Oceanibacterium hippocampi</name>
    <dbReference type="NCBI Taxonomy" id="745714"/>
    <lineage>
        <taxon>Bacteria</taxon>
        <taxon>Pseudomonadati</taxon>
        <taxon>Pseudomonadota</taxon>
        <taxon>Alphaproteobacteria</taxon>
        <taxon>Sneathiellales</taxon>
        <taxon>Sneathiellaceae</taxon>
        <taxon>Oceanibacterium</taxon>
    </lineage>
</organism>
<accession>A0A1Y5S2L3</accession>
<protein>
    <submittedName>
        <fullName evidence="3">Fatty acid desaturase</fullName>
        <ecNumber evidence="3">1.14.19.-</ecNumber>
    </submittedName>
</protein>
<dbReference type="AlphaFoldDB" id="A0A1Y5S2L3"/>
<keyword evidence="1" id="KW-0472">Membrane</keyword>
<dbReference type="RefSeq" id="WP_085882364.1">
    <property type="nucleotide sequence ID" value="NZ_FWFR01000001.1"/>
</dbReference>
<feature type="transmembrane region" description="Helical" evidence="1">
    <location>
        <begin position="49"/>
        <end position="69"/>
    </location>
</feature>
<evidence type="ECO:0000259" key="2">
    <source>
        <dbReference type="Pfam" id="PF00487"/>
    </source>
</evidence>
<dbReference type="GO" id="GO:0016020">
    <property type="term" value="C:membrane"/>
    <property type="evidence" value="ECO:0007669"/>
    <property type="project" value="TreeGrafter"/>
</dbReference>
<evidence type="ECO:0000313" key="4">
    <source>
        <dbReference type="Proteomes" id="UP000193200"/>
    </source>
</evidence>
<dbReference type="InterPro" id="IPR012171">
    <property type="entry name" value="Fatty_acid_desaturase"/>
</dbReference>
<keyword evidence="1" id="KW-0812">Transmembrane</keyword>